<organism evidence="1">
    <name type="scientific">Paramoeba aestuarina</name>
    <dbReference type="NCBI Taxonomy" id="180227"/>
    <lineage>
        <taxon>Eukaryota</taxon>
        <taxon>Amoebozoa</taxon>
        <taxon>Discosea</taxon>
        <taxon>Flabellinia</taxon>
        <taxon>Dactylopodida</taxon>
        <taxon>Paramoebidae</taxon>
        <taxon>Paramoeba</taxon>
    </lineage>
</organism>
<protein>
    <submittedName>
        <fullName evidence="1">Uncharacterized protein</fullName>
    </submittedName>
</protein>
<gene>
    <name evidence="1" type="ORF">NAES01612_LOCUS24306</name>
</gene>
<sequence>MTCTGEVPKKKSCPCLYMSVDLSICLVCAPKTKTAYKVVAESDGITMVHAVRSPLTAMVSQRGYQTRLREQNPSAKYYDHLKSNSEFYRAVDSGDTDFIWRATVNSMYVPMTSMLDIMNITKEAPNVMWVDMDAVTANPTASLGAVLAFLFGNSSSTDYKHHRPAWSVSPKEQEQMLPELVNSLDVRNVDQMEKELHVQSHNEKEEQTKELLNWTIQPQEKSQVLLEMQAMYEVLWKMRNGPSVGGKKF</sequence>
<proteinExistence type="predicted"/>
<reference evidence="1" key="1">
    <citation type="submission" date="2021-01" db="EMBL/GenBank/DDBJ databases">
        <authorList>
            <person name="Corre E."/>
            <person name="Pelletier E."/>
            <person name="Niang G."/>
            <person name="Scheremetjew M."/>
            <person name="Finn R."/>
            <person name="Kale V."/>
            <person name="Holt S."/>
            <person name="Cochrane G."/>
            <person name="Meng A."/>
            <person name="Brown T."/>
            <person name="Cohen L."/>
        </authorList>
    </citation>
    <scope>NUCLEOTIDE SEQUENCE</scope>
    <source>
        <strain evidence="1">SoJaBio B1-5/56/2</strain>
    </source>
</reference>
<accession>A0A7S4PK38</accession>
<dbReference type="EMBL" id="HBKR01037184">
    <property type="protein sequence ID" value="CAE2336314.1"/>
    <property type="molecule type" value="Transcribed_RNA"/>
</dbReference>
<name>A0A7S4PK38_9EUKA</name>
<evidence type="ECO:0000313" key="1">
    <source>
        <dbReference type="EMBL" id="CAE2336314.1"/>
    </source>
</evidence>
<dbReference type="AlphaFoldDB" id="A0A7S4PK38"/>